<evidence type="ECO:0000256" key="2">
    <source>
        <dbReference type="ARBA" id="ARBA00023006"/>
    </source>
</evidence>
<reference evidence="6" key="1">
    <citation type="submission" date="2020-01" db="EMBL/GenBank/DDBJ databases">
        <authorList>
            <consortium name="DOE Joint Genome Institute"/>
            <person name="Haridas S."/>
            <person name="Albert R."/>
            <person name="Binder M."/>
            <person name="Bloem J."/>
            <person name="Labutti K."/>
            <person name="Salamov A."/>
            <person name="Andreopoulos B."/>
            <person name="Baker S.E."/>
            <person name="Barry K."/>
            <person name="Bills G."/>
            <person name="Bluhm B.H."/>
            <person name="Cannon C."/>
            <person name="Castanera R."/>
            <person name="Culley D.E."/>
            <person name="Daum C."/>
            <person name="Ezra D."/>
            <person name="Gonzalez J.B."/>
            <person name="Henrissat B."/>
            <person name="Kuo A."/>
            <person name="Liang C."/>
            <person name="Lipzen A."/>
            <person name="Lutzoni F."/>
            <person name="Magnuson J."/>
            <person name="Mondo S."/>
            <person name="Nolan M."/>
            <person name="Ohm R."/>
            <person name="Pangilinan J."/>
            <person name="Park H.-J."/>
            <person name="Ramirez L."/>
            <person name="Alfaro M."/>
            <person name="Sun H."/>
            <person name="Tritt A."/>
            <person name="Yoshinaga Y."/>
            <person name="Zwiers L.-H."/>
            <person name="Turgeon B.G."/>
            <person name="Goodwin S.B."/>
            <person name="Spatafora J.W."/>
            <person name="Crous P.W."/>
            <person name="Grigoriev I.V."/>
        </authorList>
    </citation>
    <scope>NUCLEOTIDE SEQUENCE</scope>
    <source>
        <strain evidence="6">P77</strain>
    </source>
</reference>
<dbReference type="InterPro" id="IPR011009">
    <property type="entry name" value="Kinase-like_dom_sf"/>
</dbReference>
<dbReference type="InterPro" id="IPR000719">
    <property type="entry name" value="Prot_kinase_dom"/>
</dbReference>
<dbReference type="AlphaFoldDB" id="A0A6A5K8I7"/>
<dbReference type="OrthoDB" id="1668230at2759"/>
<dbReference type="PANTHER" id="PTHR24348">
    <property type="entry name" value="SERINE/THREONINE-PROTEIN KINASE UNC-51-RELATED"/>
    <property type="match status" value="1"/>
</dbReference>
<feature type="domain" description="Protein kinase" evidence="5">
    <location>
        <begin position="165"/>
        <end position="493"/>
    </location>
</feature>
<dbReference type="InterPro" id="IPR008271">
    <property type="entry name" value="Ser/Thr_kinase_AS"/>
</dbReference>
<dbReference type="GO" id="GO:0005524">
    <property type="term" value="F:ATP binding"/>
    <property type="evidence" value="ECO:0007669"/>
    <property type="project" value="InterPro"/>
</dbReference>
<dbReference type="PROSITE" id="PS00108">
    <property type="entry name" value="PROTEIN_KINASE_ST"/>
    <property type="match status" value="1"/>
</dbReference>
<organism evidence="6 7">
    <name type="scientific">Decorospora gaudefroyi</name>
    <dbReference type="NCBI Taxonomy" id="184978"/>
    <lineage>
        <taxon>Eukaryota</taxon>
        <taxon>Fungi</taxon>
        <taxon>Dikarya</taxon>
        <taxon>Ascomycota</taxon>
        <taxon>Pezizomycotina</taxon>
        <taxon>Dothideomycetes</taxon>
        <taxon>Pleosporomycetidae</taxon>
        <taxon>Pleosporales</taxon>
        <taxon>Pleosporineae</taxon>
        <taxon>Pleosporaceae</taxon>
        <taxon>Decorospora</taxon>
    </lineage>
</organism>
<dbReference type="GO" id="GO:0004674">
    <property type="term" value="F:protein serine/threonine kinase activity"/>
    <property type="evidence" value="ECO:0007669"/>
    <property type="project" value="InterPro"/>
</dbReference>
<keyword evidence="2" id="KW-0072">Autophagy</keyword>
<feature type="compositionally biased region" description="Polar residues" evidence="4">
    <location>
        <begin position="9"/>
        <end position="20"/>
    </location>
</feature>
<dbReference type="GO" id="GO:0010506">
    <property type="term" value="P:regulation of autophagy"/>
    <property type="evidence" value="ECO:0007669"/>
    <property type="project" value="InterPro"/>
</dbReference>
<dbReference type="EMBL" id="ML975315">
    <property type="protein sequence ID" value="KAF1833638.1"/>
    <property type="molecule type" value="Genomic_DNA"/>
</dbReference>
<evidence type="ECO:0000313" key="6">
    <source>
        <dbReference type="EMBL" id="KAF1833638.1"/>
    </source>
</evidence>
<evidence type="ECO:0000259" key="5">
    <source>
        <dbReference type="PROSITE" id="PS50011"/>
    </source>
</evidence>
<gene>
    <name evidence="6" type="ORF">BDW02DRAFT_374763</name>
</gene>
<dbReference type="Pfam" id="PF00069">
    <property type="entry name" value="Pkinase"/>
    <property type="match status" value="1"/>
</dbReference>
<dbReference type="Gene3D" id="1.10.510.10">
    <property type="entry name" value="Transferase(Phosphotransferase) domain 1"/>
    <property type="match status" value="1"/>
</dbReference>
<dbReference type="GO" id="GO:0034045">
    <property type="term" value="C:phagophore assembly site membrane"/>
    <property type="evidence" value="ECO:0007669"/>
    <property type="project" value="UniProtKB-SubCell"/>
</dbReference>
<accession>A0A6A5K8I7</accession>
<dbReference type="SMART" id="SM00220">
    <property type="entry name" value="S_TKc"/>
    <property type="match status" value="1"/>
</dbReference>
<evidence type="ECO:0000313" key="7">
    <source>
        <dbReference type="Proteomes" id="UP000800040"/>
    </source>
</evidence>
<proteinExistence type="predicted"/>
<evidence type="ECO:0000256" key="3">
    <source>
        <dbReference type="ARBA" id="ARBA00030237"/>
    </source>
</evidence>
<keyword evidence="6" id="KW-0418">Kinase</keyword>
<feature type="compositionally biased region" description="Low complexity" evidence="4">
    <location>
        <begin position="102"/>
        <end position="121"/>
    </location>
</feature>
<dbReference type="PROSITE" id="PS50011">
    <property type="entry name" value="PROTEIN_KINASE_DOM"/>
    <property type="match status" value="1"/>
</dbReference>
<name>A0A6A5K8I7_9PLEO</name>
<dbReference type="PANTHER" id="PTHR24348:SF68">
    <property type="entry name" value="SERINE_THREONINE-PROTEIN KINASE ATG1C"/>
    <property type="match status" value="1"/>
</dbReference>
<keyword evidence="7" id="KW-1185">Reference proteome</keyword>
<feature type="region of interest" description="Disordered" evidence="4">
    <location>
        <begin position="1"/>
        <end position="150"/>
    </location>
</feature>
<feature type="compositionally biased region" description="Polar residues" evidence="4">
    <location>
        <begin position="28"/>
        <end position="41"/>
    </location>
</feature>
<keyword evidence="6" id="KW-0808">Transferase</keyword>
<sequence>MAFLPHFSFPSSREAPTTFESPAPSITGKRQQPQLHVQTELASKAGYSLAVPGSKHSRPVPVRTLSTPPASPTRNRSSTMGSPELRSMHDSGAITPPVTPGSSHSKSNSASSDFLSSLSGLRRGDSTTSLSRPRPSLDETPKPGSTELINFPYQLTDYEFRKDEHGRKKTIGEGAWSDVYLAEPCPPKPTSHPSLPIPCGPDMSPPLTPIRTTDFSTRPAPTTPPLYAIKVPAMTSAKKVLNAEARILSYLSRFPDAEAHIVPFYGLDPRTGSLVLQAMDSTLESWIQTHLNPLSEPLRSKKLVQVFPSLALSLIDSLHWMHDKHCTHADIKPSNILIANTSPTGGPHVRYSDFSSTMLAHPHQESSETQPLGAGTWDYLDPVLLQSVVSNPPSPTPASDLWSLAITLLFLVIGASPYDAFAKNKFLAREMIKAGDPLACLGYGEEGARNQRRLGMLSECLGFDVRGWFARVLVKEGVRRACMVRCCSLVLFVFCALLEDGMFVLIPPPAYLPISSPKPFSLFFSFFPINHFIPCM</sequence>
<dbReference type="GO" id="GO:0006914">
    <property type="term" value="P:autophagy"/>
    <property type="evidence" value="ECO:0007669"/>
    <property type="project" value="UniProtKB-KW"/>
</dbReference>
<comment type="subcellular location">
    <subcellularLocation>
        <location evidence="1">Preautophagosomal structure membrane</location>
        <topology evidence="1">Peripheral membrane protein</topology>
    </subcellularLocation>
</comment>
<dbReference type="Proteomes" id="UP000800040">
    <property type="component" value="Unassembled WGS sequence"/>
</dbReference>
<evidence type="ECO:0000256" key="4">
    <source>
        <dbReference type="SAM" id="MobiDB-lite"/>
    </source>
</evidence>
<evidence type="ECO:0000256" key="1">
    <source>
        <dbReference type="ARBA" id="ARBA00004623"/>
    </source>
</evidence>
<feature type="compositionally biased region" description="Polar residues" evidence="4">
    <location>
        <begin position="64"/>
        <end position="81"/>
    </location>
</feature>
<dbReference type="SUPFAM" id="SSF56112">
    <property type="entry name" value="Protein kinase-like (PK-like)"/>
    <property type="match status" value="1"/>
</dbReference>
<protein>
    <recommendedName>
        <fullName evidence="3">Autophagy-related protein 1</fullName>
    </recommendedName>
</protein>
<dbReference type="InterPro" id="IPR045269">
    <property type="entry name" value="Atg1-like"/>
</dbReference>